<dbReference type="Pfam" id="PF02028">
    <property type="entry name" value="BCCT"/>
    <property type="match status" value="1"/>
</dbReference>
<evidence type="ECO:0000313" key="9">
    <source>
        <dbReference type="Proteomes" id="UP001065549"/>
    </source>
</evidence>
<dbReference type="Proteomes" id="UP001065549">
    <property type="component" value="Unassembled WGS sequence"/>
</dbReference>
<keyword evidence="3" id="KW-1003">Cell membrane</keyword>
<comment type="caution">
    <text evidence="8">The sequence shown here is derived from an EMBL/GenBank/DDBJ whole genome shotgun (WGS) entry which is preliminary data.</text>
</comment>
<dbReference type="GO" id="GO:0005886">
    <property type="term" value="C:plasma membrane"/>
    <property type="evidence" value="ECO:0007669"/>
    <property type="project" value="UniProtKB-SubCell"/>
</dbReference>
<evidence type="ECO:0000256" key="6">
    <source>
        <dbReference type="ARBA" id="ARBA00023136"/>
    </source>
</evidence>
<dbReference type="InterPro" id="IPR000060">
    <property type="entry name" value="BCCT_transptr"/>
</dbReference>
<proteinExistence type="predicted"/>
<evidence type="ECO:0000256" key="1">
    <source>
        <dbReference type="ARBA" id="ARBA00004651"/>
    </source>
</evidence>
<feature type="transmembrane region" description="Helical" evidence="7">
    <location>
        <begin position="87"/>
        <end position="112"/>
    </location>
</feature>
<evidence type="ECO:0000256" key="3">
    <source>
        <dbReference type="ARBA" id="ARBA00022475"/>
    </source>
</evidence>
<organism evidence="8 9">
    <name type="scientific">Hominibacterium faecale</name>
    <dbReference type="NCBI Taxonomy" id="2839743"/>
    <lineage>
        <taxon>Bacteria</taxon>
        <taxon>Bacillati</taxon>
        <taxon>Bacillota</taxon>
        <taxon>Clostridia</taxon>
        <taxon>Peptostreptococcales</taxon>
        <taxon>Anaerovoracaceae</taxon>
        <taxon>Hominibacterium</taxon>
    </lineage>
</organism>
<feature type="transmembrane region" description="Helical" evidence="7">
    <location>
        <begin position="47"/>
        <end position="67"/>
    </location>
</feature>
<feature type="transmembrane region" description="Helical" evidence="7">
    <location>
        <begin position="132"/>
        <end position="158"/>
    </location>
</feature>
<feature type="transmembrane region" description="Helical" evidence="7">
    <location>
        <begin position="7"/>
        <end position="27"/>
    </location>
</feature>
<keyword evidence="5 7" id="KW-1133">Transmembrane helix</keyword>
<feature type="transmembrane region" description="Helical" evidence="7">
    <location>
        <begin position="258"/>
        <end position="278"/>
    </location>
</feature>
<evidence type="ECO:0000256" key="5">
    <source>
        <dbReference type="ARBA" id="ARBA00022989"/>
    </source>
</evidence>
<feature type="transmembrane region" description="Helical" evidence="7">
    <location>
        <begin position="406"/>
        <end position="431"/>
    </location>
</feature>
<evidence type="ECO:0000256" key="7">
    <source>
        <dbReference type="SAM" id="Phobius"/>
    </source>
</evidence>
<feature type="transmembrane region" description="Helical" evidence="7">
    <location>
        <begin position="310"/>
        <end position="330"/>
    </location>
</feature>
<sequence>MKEKNINIEVVVISVIIVAAIAASLIFNPQGSLKAIDSLFGFVSKAFGTPLLWFSLAATILCAYLAFSKTGRIKLGDDNPDFSLFSYIGMMICAGLASASIYFSFIEWIYFYSAPALGLDPMSTEAAEWAPAYSFTYWGLISWPPFVLAALPVAISFYKRKNSGLRFSVVCEDLFGLKEKSLIGKIIDILFVITTLGGMSVTLGLGVPLIASFISFIFGVSDSFALQVIIVIVIAVIFSLSSYIGLEKGMKKISDFNIYIAIAFVVFLLIAGPTIFILKYTTNGAALAVQNYLHILFWTDPVNNGGFSEAWIIFYICFAVAYAPLMALFITRISKGRTIREAILSTVLGGSIGCMVLFGINGGFGMNMQLNGKADLVSLLNDQGVGSTVITILSQLPIPEVISASVFTLMLILFLATSLDSASFSLAAVVTTNLKEGDSPKPAFRLFWCVLLALIPLALMFAGAPLSAIQTVCLATAIPFAFVIILFAVKSLKWFKAEARLLDRKED</sequence>
<feature type="transmembrane region" description="Helical" evidence="7">
    <location>
        <begin position="468"/>
        <end position="489"/>
    </location>
</feature>
<keyword evidence="9" id="KW-1185">Reference proteome</keyword>
<feature type="transmembrane region" description="Helical" evidence="7">
    <location>
        <begin position="189"/>
        <end position="218"/>
    </location>
</feature>
<reference evidence="8" key="1">
    <citation type="submission" date="2022-09" db="EMBL/GenBank/DDBJ databases">
        <title>Culturomic study of gut microbiota in children with autism spectrum disorder.</title>
        <authorList>
            <person name="Efimov B.A."/>
            <person name="Chaplin A.V."/>
            <person name="Sokolova S.R."/>
            <person name="Pikina A.P."/>
            <person name="Korzhanova M."/>
            <person name="Belova V."/>
            <person name="Korostin D."/>
        </authorList>
    </citation>
    <scope>NUCLEOTIDE SEQUENCE</scope>
    <source>
        <strain evidence="8">ASD5510</strain>
    </source>
</reference>
<keyword evidence="4 7" id="KW-0812">Transmembrane</keyword>
<accession>A0A9J6QML5</accession>
<evidence type="ECO:0000313" key="8">
    <source>
        <dbReference type="EMBL" id="MCU7378425.1"/>
    </source>
</evidence>
<name>A0A9J6QML5_9FIRM</name>
<dbReference type="GO" id="GO:0022857">
    <property type="term" value="F:transmembrane transporter activity"/>
    <property type="evidence" value="ECO:0007669"/>
    <property type="project" value="InterPro"/>
</dbReference>
<dbReference type="PANTHER" id="PTHR30047:SF12">
    <property type="entry name" value="BCCT-FAMILY TRANSPORTER"/>
    <property type="match status" value="1"/>
</dbReference>
<feature type="transmembrane region" description="Helical" evidence="7">
    <location>
        <begin position="443"/>
        <end position="462"/>
    </location>
</feature>
<evidence type="ECO:0000256" key="4">
    <source>
        <dbReference type="ARBA" id="ARBA00022692"/>
    </source>
</evidence>
<comment type="subcellular location">
    <subcellularLocation>
        <location evidence="1">Cell membrane</location>
        <topology evidence="1">Multi-pass membrane protein</topology>
    </subcellularLocation>
</comment>
<dbReference type="RefSeq" id="WP_253019873.1">
    <property type="nucleotide sequence ID" value="NZ_JAOSHN010000003.1"/>
</dbReference>
<dbReference type="AlphaFoldDB" id="A0A9J6QML5"/>
<keyword evidence="2" id="KW-0813">Transport</keyword>
<feature type="transmembrane region" description="Helical" evidence="7">
    <location>
        <begin position="342"/>
        <end position="360"/>
    </location>
</feature>
<gene>
    <name evidence="8" type="ORF">OBO34_08650</name>
</gene>
<evidence type="ECO:0000256" key="2">
    <source>
        <dbReference type="ARBA" id="ARBA00022448"/>
    </source>
</evidence>
<keyword evidence="6 7" id="KW-0472">Membrane</keyword>
<feature type="transmembrane region" description="Helical" evidence="7">
    <location>
        <begin position="224"/>
        <end position="246"/>
    </location>
</feature>
<dbReference type="EMBL" id="JAOSHN010000003">
    <property type="protein sequence ID" value="MCU7378425.1"/>
    <property type="molecule type" value="Genomic_DNA"/>
</dbReference>
<protein>
    <submittedName>
        <fullName evidence="8">BCCT family transporter</fullName>
    </submittedName>
</protein>
<dbReference type="PANTHER" id="PTHR30047">
    <property type="entry name" value="HIGH-AFFINITY CHOLINE TRANSPORT PROTEIN-RELATED"/>
    <property type="match status" value="1"/>
</dbReference>